<dbReference type="Gene3D" id="3.30.70.20">
    <property type="match status" value="1"/>
</dbReference>
<dbReference type="RefSeq" id="WP_114513092.1">
    <property type="nucleotide sequence ID" value="NZ_CACRTT010000009.1"/>
</dbReference>
<evidence type="ECO:0000256" key="2">
    <source>
        <dbReference type="ARBA" id="ARBA00023004"/>
    </source>
</evidence>
<feature type="domain" description="4Fe-4S ferredoxin-type" evidence="4">
    <location>
        <begin position="1"/>
        <end position="31"/>
    </location>
</feature>
<keyword evidence="3" id="KW-0411">Iron-sulfur</keyword>
<sequence>MTVKRNSLSLCIGCGTCAKICPMDVMRFDASSAKSVIAYPENCQSCGQCYLNCPNDSLGIDATMYTYGLVTTR</sequence>
<dbReference type="PANTHER" id="PTHR43122:SF1">
    <property type="entry name" value="IRON-SULFUR-BINDING PROTEIN"/>
    <property type="match status" value="1"/>
</dbReference>
<dbReference type="GO" id="GO:0046872">
    <property type="term" value="F:metal ion binding"/>
    <property type="evidence" value="ECO:0007669"/>
    <property type="project" value="UniProtKB-KW"/>
</dbReference>
<dbReference type="PROSITE" id="PS51379">
    <property type="entry name" value="4FE4S_FER_2"/>
    <property type="match status" value="2"/>
</dbReference>
<keyword evidence="5" id="KW-0560">Oxidoreductase</keyword>
<protein>
    <submittedName>
        <fullName evidence="5">Photosystem I iron-sulfur center</fullName>
        <ecNumber evidence="5">1.97.1.12</ecNumber>
    </submittedName>
</protein>
<accession>A0A6N3AWV3</accession>
<dbReference type="InterPro" id="IPR017900">
    <property type="entry name" value="4Fe4S_Fe_S_CS"/>
</dbReference>
<dbReference type="PROSITE" id="PS00198">
    <property type="entry name" value="4FE4S_FER_1"/>
    <property type="match status" value="2"/>
</dbReference>
<evidence type="ECO:0000256" key="1">
    <source>
        <dbReference type="ARBA" id="ARBA00022723"/>
    </source>
</evidence>
<gene>
    <name evidence="5" type="primary">psaC</name>
    <name evidence="5" type="ORF">ELLFYP107_01964</name>
</gene>
<dbReference type="AlphaFoldDB" id="A0A6N3AWV3"/>
<dbReference type="Pfam" id="PF12838">
    <property type="entry name" value="Fer4_7"/>
    <property type="match status" value="1"/>
</dbReference>
<name>A0A6N3AWV3_EGGLN</name>
<keyword evidence="1" id="KW-0479">Metal-binding</keyword>
<proteinExistence type="predicted"/>
<reference evidence="5" key="1">
    <citation type="submission" date="2019-11" db="EMBL/GenBank/DDBJ databases">
        <authorList>
            <person name="Feng L."/>
        </authorList>
    </citation>
    <scope>NUCLEOTIDE SEQUENCE</scope>
    <source>
        <strain evidence="5">ElentaLFYP107</strain>
    </source>
</reference>
<keyword evidence="2" id="KW-0408">Iron</keyword>
<evidence type="ECO:0000313" key="5">
    <source>
        <dbReference type="EMBL" id="VYT94638.1"/>
    </source>
</evidence>
<dbReference type="GO" id="GO:0051536">
    <property type="term" value="F:iron-sulfur cluster binding"/>
    <property type="evidence" value="ECO:0007669"/>
    <property type="project" value="UniProtKB-KW"/>
</dbReference>
<organism evidence="5">
    <name type="scientific">Eggerthella lenta</name>
    <name type="common">Eubacterium lentum</name>
    <dbReference type="NCBI Taxonomy" id="84112"/>
    <lineage>
        <taxon>Bacteria</taxon>
        <taxon>Bacillati</taxon>
        <taxon>Actinomycetota</taxon>
        <taxon>Coriobacteriia</taxon>
        <taxon>Eggerthellales</taxon>
        <taxon>Eggerthellaceae</taxon>
        <taxon>Eggerthella</taxon>
    </lineage>
</organism>
<dbReference type="EC" id="1.97.1.12" evidence="5"/>
<feature type="domain" description="4Fe-4S ferredoxin-type" evidence="4">
    <location>
        <begin position="34"/>
        <end position="63"/>
    </location>
</feature>
<dbReference type="EMBL" id="CACRTT010000009">
    <property type="protein sequence ID" value="VYT94638.1"/>
    <property type="molecule type" value="Genomic_DNA"/>
</dbReference>
<evidence type="ECO:0000259" key="4">
    <source>
        <dbReference type="PROSITE" id="PS51379"/>
    </source>
</evidence>
<dbReference type="SUPFAM" id="SSF54862">
    <property type="entry name" value="4Fe-4S ferredoxins"/>
    <property type="match status" value="1"/>
</dbReference>
<evidence type="ECO:0000256" key="3">
    <source>
        <dbReference type="ARBA" id="ARBA00023014"/>
    </source>
</evidence>
<dbReference type="InterPro" id="IPR017896">
    <property type="entry name" value="4Fe4S_Fe-S-bd"/>
</dbReference>
<dbReference type="PANTHER" id="PTHR43122">
    <property type="entry name" value="FERREDOXIN SUBUNIT OF PYRUVATE:FLAVODOXIN OXIDOREDUCTASE-RELATED"/>
    <property type="match status" value="1"/>
</dbReference>
<dbReference type="GO" id="GO:0016491">
    <property type="term" value="F:oxidoreductase activity"/>
    <property type="evidence" value="ECO:0007669"/>
    <property type="project" value="UniProtKB-KW"/>
</dbReference>